<keyword evidence="3" id="KW-1185">Reference proteome</keyword>
<sequence length="141" mass="15669">MVHLEESRKTRTNPVTATKSNDEQIDAAAALMHESKEKKKKNFRRNTNYCSAGKHNPDSAHDADHCWQLHPELRPGHPSKPSTQLAEEKSNLKISTGGHSNFLNAEALCHFNKGLGLRGRNQCGQQNPAPGIIKEQPSRTL</sequence>
<dbReference type="EMBL" id="LAVV01014437">
    <property type="protein sequence ID" value="KNZ44769.1"/>
    <property type="molecule type" value="Genomic_DNA"/>
</dbReference>
<dbReference type="AlphaFoldDB" id="A0A0L6U898"/>
<dbReference type="Proteomes" id="UP000037035">
    <property type="component" value="Unassembled WGS sequence"/>
</dbReference>
<dbReference type="VEuPathDB" id="FungiDB:VP01_884g2"/>
<organism evidence="2 3">
    <name type="scientific">Puccinia sorghi</name>
    <dbReference type="NCBI Taxonomy" id="27349"/>
    <lineage>
        <taxon>Eukaryota</taxon>
        <taxon>Fungi</taxon>
        <taxon>Dikarya</taxon>
        <taxon>Basidiomycota</taxon>
        <taxon>Pucciniomycotina</taxon>
        <taxon>Pucciniomycetes</taxon>
        <taxon>Pucciniales</taxon>
        <taxon>Pucciniaceae</taxon>
        <taxon>Puccinia</taxon>
    </lineage>
</organism>
<gene>
    <name evidence="2" type="ORF">VP01_884g2</name>
</gene>
<dbReference type="OrthoDB" id="1745225at2759"/>
<accession>A0A0L6U898</accession>
<evidence type="ECO:0000256" key="1">
    <source>
        <dbReference type="SAM" id="MobiDB-lite"/>
    </source>
</evidence>
<feature type="region of interest" description="Disordered" evidence="1">
    <location>
        <begin position="122"/>
        <end position="141"/>
    </location>
</feature>
<evidence type="ECO:0000313" key="2">
    <source>
        <dbReference type="EMBL" id="KNZ44769.1"/>
    </source>
</evidence>
<name>A0A0L6U898_9BASI</name>
<comment type="caution">
    <text evidence="2">The sequence shown here is derived from an EMBL/GenBank/DDBJ whole genome shotgun (WGS) entry which is preliminary data.</text>
</comment>
<reference evidence="2 3" key="1">
    <citation type="submission" date="2015-08" db="EMBL/GenBank/DDBJ databases">
        <title>Next Generation Sequencing and Analysis of the Genome of Puccinia sorghi L Schw, the Causal Agent of Maize Common Rust.</title>
        <authorList>
            <person name="Rochi L."/>
            <person name="Burguener G."/>
            <person name="Darino M."/>
            <person name="Turjanski A."/>
            <person name="Kreff E."/>
            <person name="Dieguez M.J."/>
            <person name="Sacco F."/>
        </authorList>
    </citation>
    <scope>NUCLEOTIDE SEQUENCE [LARGE SCALE GENOMIC DNA]</scope>
    <source>
        <strain evidence="2 3">RO10H11247</strain>
    </source>
</reference>
<protein>
    <submittedName>
        <fullName evidence="2">Uncharacterized protein</fullName>
    </submittedName>
</protein>
<evidence type="ECO:0000313" key="3">
    <source>
        <dbReference type="Proteomes" id="UP000037035"/>
    </source>
</evidence>
<feature type="region of interest" description="Disordered" evidence="1">
    <location>
        <begin position="1"/>
        <end position="24"/>
    </location>
</feature>
<proteinExistence type="predicted"/>